<dbReference type="EMBL" id="VOGC01000002">
    <property type="protein sequence ID" value="MQN00534.1"/>
    <property type="molecule type" value="Genomic_DNA"/>
</dbReference>
<dbReference type="CDD" id="cd09911">
    <property type="entry name" value="Lin0431_like"/>
    <property type="match status" value="1"/>
</dbReference>
<dbReference type="Pfam" id="PF07009">
    <property type="entry name" value="NusG_II"/>
    <property type="match status" value="1"/>
</dbReference>
<keyword evidence="1" id="KW-0812">Transmembrane</keyword>
<gene>
    <name evidence="2" type="ORF">FRC54_00810</name>
</gene>
<evidence type="ECO:0000313" key="2">
    <source>
        <dbReference type="EMBL" id="MQN00534.1"/>
    </source>
</evidence>
<protein>
    <submittedName>
        <fullName evidence="2">NusG domain II-containing protein</fullName>
    </submittedName>
</protein>
<accession>A0A6N7IW68</accession>
<evidence type="ECO:0000256" key="1">
    <source>
        <dbReference type="SAM" id="Phobius"/>
    </source>
</evidence>
<reference evidence="2" key="1">
    <citation type="journal article" date="2020" name="Appl. Environ. Microbiol.">
        <title>Medium-Chain Fatty Acid Synthesis by 'Candidatus Weimeria bifida' gen. nov., sp. nov., and 'Candidatus Pseudoramibacter fermentans' sp. nov.</title>
        <authorList>
            <person name="Scarborough M.J."/>
            <person name="Myers K.S."/>
            <person name="Donohue T.J."/>
            <person name="Noguera D.R."/>
        </authorList>
    </citation>
    <scope>NUCLEOTIDE SEQUENCE</scope>
    <source>
        <strain evidence="2">LCO1.1</strain>
    </source>
</reference>
<keyword evidence="1" id="KW-1133">Transmembrane helix</keyword>
<proteinExistence type="predicted"/>
<feature type="transmembrane region" description="Helical" evidence="1">
    <location>
        <begin position="12"/>
        <end position="32"/>
    </location>
</feature>
<dbReference type="AlphaFoldDB" id="A0A6N7IW68"/>
<keyword evidence="3" id="KW-1185">Reference proteome</keyword>
<organism evidence="2 3">
    <name type="scientific">Candidatus Weimeria bifida</name>
    <dbReference type="NCBI Taxonomy" id="2599074"/>
    <lineage>
        <taxon>Bacteria</taxon>
        <taxon>Bacillati</taxon>
        <taxon>Bacillota</taxon>
        <taxon>Clostridia</taxon>
        <taxon>Lachnospirales</taxon>
        <taxon>Lachnospiraceae</taxon>
        <taxon>Candidatus Weimeria</taxon>
    </lineage>
</organism>
<comment type="caution">
    <text evidence="2">The sequence shown here is derived from an EMBL/GenBank/DDBJ whole genome shotgun (WGS) entry which is preliminary data.</text>
</comment>
<keyword evidence="1" id="KW-0472">Membrane</keyword>
<dbReference type="Gene3D" id="2.60.320.10">
    <property type="entry name" value="N-utilization substance G protein NusG, insert domain"/>
    <property type="match status" value="1"/>
</dbReference>
<dbReference type="Proteomes" id="UP000460257">
    <property type="component" value="Unassembled WGS sequence"/>
</dbReference>
<sequence>MKTNPYISKKSIIIICIVLAVLAIFSVCFYSSRNSGDVAVITCDGKRVGSFPLNRDRLIPIKNSRGTVTNTVQIKNGEVFMKYADCPDQICVKMGHKSKDGESITCLPNKVFVEVKSHVKSDIDVTTN</sequence>
<evidence type="ECO:0000313" key="3">
    <source>
        <dbReference type="Proteomes" id="UP000460257"/>
    </source>
</evidence>
<dbReference type="InterPro" id="IPR038690">
    <property type="entry name" value="NusG_2_sf"/>
</dbReference>
<name>A0A6N7IW68_9FIRM</name>